<dbReference type="PANTHER" id="PTHR10910">
    <property type="entry name" value="EUKARYOTE SPECIFIC DSRNA BINDING PROTEIN"/>
    <property type="match status" value="1"/>
</dbReference>
<accession>A0A1M2VSH4</accession>
<dbReference type="GO" id="GO:0003725">
    <property type="term" value="F:double-stranded RNA binding"/>
    <property type="evidence" value="ECO:0007669"/>
    <property type="project" value="TreeGrafter"/>
</dbReference>
<gene>
    <name evidence="2" type="ORF">TRAPUB_12992</name>
</gene>
<evidence type="ECO:0000259" key="1">
    <source>
        <dbReference type="PROSITE" id="PS50141"/>
    </source>
</evidence>
<organism evidence="2 3">
    <name type="scientific">Trametes pubescens</name>
    <name type="common">White-rot fungus</name>
    <dbReference type="NCBI Taxonomy" id="154538"/>
    <lineage>
        <taxon>Eukaryota</taxon>
        <taxon>Fungi</taxon>
        <taxon>Dikarya</taxon>
        <taxon>Basidiomycota</taxon>
        <taxon>Agaricomycotina</taxon>
        <taxon>Agaricomycetes</taxon>
        <taxon>Polyporales</taxon>
        <taxon>Polyporaceae</taxon>
        <taxon>Trametes</taxon>
    </lineage>
</organism>
<evidence type="ECO:0000313" key="3">
    <source>
        <dbReference type="Proteomes" id="UP000184267"/>
    </source>
</evidence>
<dbReference type="PROSITE" id="PS50141">
    <property type="entry name" value="A_DEAMIN_EDITASE"/>
    <property type="match status" value="1"/>
</dbReference>
<dbReference type="GO" id="GO:0005730">
    <property type="term" value="C:nucleolus"/>
    <property type="evidence" value="ECO:0007669"/>
    <property type="project" value="TreeGrafter"/>
</dbReference>
<dbReference type="GO" id="GO:0008251">
    <property type="term" value="F:tRNA-specific adenosine deaminase activity"/>
    <property type="evidence" value="ECO:0007669"/>
    <property type="project" value="TreeGrafter"/>
</dbReference>
<dbReference type="GO" id="GO:0006382">
    <property type="term" value="P:adenosine to inosine editing"/>
    <property type="evidence" value="ECO:0007669"/>
    <property type="project" value="TreeGrafter"/>
</dbReference>
<feature type="domain" description="A to I editase" evidence="1">
    <location>
        <begin position="1"/>
        <end position="66"/>
    </location>
</feature>
<name>A0A1M2VSH4_TRAPU</name>
<reference evidence="2 3" key="1">
    <citation type="submission" date="2016-10" db="EMBL/GenBank/DDBJ databases">
        <title>Genome sequence of the basidiomycete white-rot fungus Trametes pubescens.</title>
        <authorList>
            <person name="Makela M.R."/>
            <person name="Granchi Z."/>
            <person name="Peng M."/>
            <person name="De Vries R.P."/>
            <person name="Grigoriev I."/>
            <person name="Riley R."/>
            <person name="Hilden K."/>
        </authorList>
    </citation>
    <scope>NUCLEOTIDE SEQUENCE [LARGE SCALE GENOMIC DNA]</scope>
    <source>
        <strain evidence="2 3">FBCC735</strain>
    </source>
</reference>
<keyword evidence="3" id="KW-1185">Reference proteome</keyword>
<dbReference type="AlphaFoldDB" id="A0A1M2VSH4"/>
<dbReference type="GO" id="GO:0003726">
    <property type="term" value="F:double-stranded RNA adenosine deaminase activity"/>
    <property type="evidence" value="ECO:0007669"/>
    <property type="project" value="TreeGrafter"/>
</dbReference>
<evidence type="ECO:0000313" key="2">
    <source>
        <dbReference type="EMBL" id="OJT10554.1"/>
    </source>
</evidence>
<dbReference type="STRING" id="154538.A0A1M2VSH4"/>
<dbReference type="PANTHER" id="PTHR10910:SF62">
    <property type="entry name" value="AT07585P-RELATED"/>
    <property type="match status" value="1"/>
</dbReference>
<dbReference type="GO" id="GO:0005737">
    <property type="term" value="C:cytoplasm"/>
    <property type="evidence" value="ECO:0007669"/>
    <property type="project" value="TreeGrafter"/>
</dbReference>
<comment type="caution">
    <text evidence="2">The sequence shown here is derived from an EMBL/GenBank/DDBJ whole genome shotgun (WGS) entry which is preliminary data.</text>
</comment>
<dbReference type="GO" id="GO:0006396">
    <property type="term" value="P:RNA processing"/>
    <property type="evidence" value="ECO:0007669"/>
    <property type="project" value="InterPro"/>
</dbReference>
<dbReference type="EMBL" id="MNAD01000773">
    <property type="protein sequence ID" value="OJT10554.1"/>
    <property type="molecule type" value="Genomic_DNA"/>
</dbReference>
<dbReference type="InterPro" id="IPR002466">
    <property type="entry name" value="A_deamin"/>
</dbReference>
<dbReference type="Proteomes" id="UP000184267">
    <property type="component" value="Unassembled WGS sequence"/>
</dbReference>
<dbReference type="OrthoDB" id="10268011at2759"/>
<protein>
    <submittedName>
        <fullName evidence="2">Double-stranded RNA-specific editase 1</fullName>
    </submittedName>
</protein>
<sequence>MSCSDKIAAWNVLGIQGALGSRLLQPVYISRIIIGEVAAAMHDEVTIDCARALYGRLRSINGSLRESEVLINGFRRGVSPKRRHNPKFR</sequence>
<dbReference type="Pfam" id="PF02137">
    <property type="entry name" value="A_deamin"/>
    <property type="match status" value="1"/>
</dbReference>
<proteinExistence type="predicted"/>